<dbReference type="Proteomes" id="UP000116224">
    <property type="component" value="Segment"/>
</dbReference>
<feature type="domain" description="Small/middle T-antigen" evidence="1">
    <location>
        <begin position="106"/>
        <end position="183"/>
    </location>
</feature>
<organism evidence="2 3">
    <name type="scientific">Eidolon polyomavirus 1</name>
    <dbReference type="NCBI Taxonomy" id="1891722"/>
    <lineage>
        <taxon>Viruses</taxon>
        <taxon>Monodnaviria</taxon>
        <taxon>Shotokuvirae</taxon>
        <taxon>Cossaviricota</taxon>
        <taxon>Papovaviricetes</taxon>
        <taxon>Sepolyvirales</taxon>
        <taxon>Polyomaviridae</taxon>
        <taxon>Alphapolyomavirus</taxon>
        <taxon>Alphapolyomavirus eidoli</taxon>
    </lineage>
</organism>
<dbReference type="Gene3D" id="1.20.120.1860">
    <property type="entry name" value="Small t-antigen, unique domain"/>
    <property type="match status" value="1"/>
</dbReference>
<evidence type="ECO:0000259" key="1">
    <source>
        <dbReference type="Pfam" id="PF02380"/>
    </source>
</evidence>
<keyword evidence="3" id="KW-1185">Reference proteome</keyword>
<dbReference type="SUPFAM" id="SSF46565">
    <property type="entry name" value="Chaperone J-domain"/>
    <property type="match status" value="1"/>
</dbReference>
<accession>L0GC38</accession>
<evidence type="ECO:0000313" key="2">
    <source>
        <dbReference type="EMBL" id="AGA82591.1"/>
    </source>
</evidence>
<sequence length="186" mass="22294">MDTALTRVEKKKLCFLLDLPPQCYGNVPMMKSRYKRACLKLHPDKGGEDLLMKELNMLWQKFQEGIFNLRRDIPSFEEVSTTHWEVCPLTLADFIANGYRGKFCLSAACLNNRQRESLCKCICCKLHRQHCSLKILRKKNCLVWGECFCYWCFLEWFGFPNNWESFDWWQKILEETEFELLHLRLY</sequence>
<dbReference type="GeneID" id="14438946"/>
<protein>
    <submittedName>
        <fullName evidence="2">Small T antigen</fullName>
    </submittedName>
</protein>
<dbReference type="Gene3D" id="1.10.287.110">
    <property type="entry name" value="DnaJ domain"/>
    <property type="match status" value="1"/>
</dbReference>
<reference evidence="2 3" key="1">
    <citation type="journal article" date="2013" name="J. Gen. Virol.">
        <title>Discovery of diverse polyomaviruses in bats and the evolutionary history of the Polyomaviridae.</title>
        <authorList>
            <person name="Tao Y."/>
            <person name="Shi M."/>
            <person name="Conrardy C."/>
            <person name="Kuzmin I.V."/>
            <person name="Recuenco S."/>
            <person name="Agwanda B."/>
            <person name="Alvarez D.A."/>
            <person name="Ellison J.A."/>
            <person name="Gilbert A.T."/>
            <person name="Moran D."/>
            <person name="Niezgoda M."/>
            <person name="Lindblade K.A."/>
            <person name="Holmes E.C."/>
            <person name="Breiman R.F."/>
            <person name="Rupprecht C.E."/>
            <person name="Tong S."/>
        </authorList>
    </citation>
    <scope>NUCLEOTIDE SEQUENCE [LARGE SCALE GENOMIC DNA]</scope>
    <source>
        <strain evidence="2">KY270</strain>
    </source>
</reference>
<name>L0GC38_9POLY</name>
<dbReference type="SUPFAM" id="SSF161240">
    <property type="entry name" value="T-antigen specific domain-like"/>
    <property type="match status" value="1"/>
</dbReference>
<dbReference type="InterPro" id="IPR036092">
    <property type="entry name" value="Papo_T_antigensf"/>
</dbReference>
<dbReference type="Pfam" id="PF02380">
    <property type="entry name" value="Papo_T_antigen"/>
    <property type="match status" value="1"/>
</dbReference>
<dbReference type="EMBL" id="JX520660">
    <property type="protein sequence ID" value="AGA82591.1"/>
    <property type="molecule type" value="Genomic_DNA"/>
</dbReference>
<dbReference type="KEGG" id="vg:14438946"/>
<proteinExistence type="predicted"/>
<dbReference type="RefSeq" id="YP_007346970.1">
    <property type="nucleotide sequence ID" value="NC_020068.1"/>
</dbReference>
<evidence type="ECO:0000313" key="3">
    <source>
        <dbReference type="Proteomes" id="UP000116224"/>
    </source>
</evidence>
<dbReference type="OrthoDB" id="14669at10239"/>
<dbReference type="InterPro" id="IPR003354">
    <property type="entry name" value="Papo_T_antigen"/>
</dbReference>
<dbReference type="InterPro" id="IPR036869">
    <property type="entry name" value="J_dom_sf"/>
</dbReference>